<comment type="caution">
    <text evidence="3">The sequence shown here is derived from an EMBL/GenBank/DDBJ whole genome shotgun (WGS) entry which is preliminary data.</text>
</comment>
<protein>
    <submittedName>
        <fullName evidence="3">MBL fold metallo-hydrolase</fullName>
    </submittedName>
</protein>
<dbReference type="Pfam" id="PF00753">
    <property type="entry name" value="Lactamase_B"/>
    <property type="match status" value="1"/>
</dbReference>
<feature type="signal peptide" evidence="1">
    <location>
        <begin position="1"/>
        <end position="26"/>
    </location>
</feature>
<feature type="chain" id="PRO_5045258529" evidence="1">
    <location>
        <begin position="27"/>
        <end position="514"/>
    </location>
</feature>
<feature type="domain" description="Metallo-beta-lactamase" evidence="2">
    <location>
        <begin position="283"/>
        <end position="464"/>
    </location>
</feature>
<reference evidence="4" key="1">
    <citation type="journal article" date="2019" name="Int. J. Syst. Evol. Microbiol.">
        <title>The Global Catalogue of Microorganisms (GCM) 10K type strain sequencing project: providing services to taxonomists for standard genome sequencing and annotation.</title>
        <authorList>
            <consortium name="The Broad Institute Genomics Platform"/>
            <consortium name="The Broad Institute Genome Sequencing Center for Infectious Disease"/>
            <person name="Wu L."/>
            <person name="Ma J."/>
        </authorList>
    </citation>
    <scope>NUCLEOTIDE SEQUENCE [LARGE SCALE GENOMIC DNA]</scope>
    <source>
        <strain evidence="4">KCTC 52607</strain>
    </source>
</reference>
<keyword evidence="1" id="KW-0732">Signal</keyword>
<dbReference type="Proteomes" id="UP001595456">
    <property type="component" value="Unassembled WGS sequence"/>
</dbReference>
<dbReference type="InterPro" id="IPR001279">
    <property type="entry name" value="Metallo-B-lactamas"/>
</dbReference>
<dbReference type="PANTHER" id="PTHR42951:SF20">
    <property type="entry name" value="BETA LACTAMASE"/>
    <property type="match status" value="1"/>
</dbReference>
<evidence type="ECO:0000313" key="3">
    <source>
        <dbReference type="EMBL" id="MFC3098438.1"/>
    </source>
</evidence>
<dbReference type="InterPro" id="IPR050855">
    <property type="entry name" value="NDM-1-like"/>
</dbReference>
<name>A0ABV7E6W5_9SPHN</name>
<dbReference type="InterPro" id="IPR036866">
    <property type="entry name" value="RibonucZ/Hydroxyglut_hydro"/>
</dbReference>
<dbReference type="PANTHER" id="PTHR42951">
    <property type="entry name" value="METALLO-BETA-LACTAMASE DOMAIN-CONTAINING"/>
    <property type="match status" value="1"/>
</dbReference>
<dbReference type="SUPFAM" id="SSF56281">
    <property type="entry name" value="Metallo-hydrolase/oxidoreductase"/>
    <property type="match status" value="1"/>
</dbReference>
<evidence type="ECO:0000259" key="2">
    <source>
        <dbReference type="SMART" id="SM00849"/>
    </source>
</evidence>
<proteinExistence type="predicted"/>
<accession>A0ABV7E6W5</accession>
<keyword evidence="4" id="KW-1185">Reference proteome</keyword>
<dbReference type="EMBL" id="JBHRST010000019">
    <property type="protein sequence ID" value="MFC3098438.1"/>
    <property type="molecule type" value="Genomic_DNA"/>
</dbReference>
<gene>
    <name evidence="3" type="ORF">ACFODU_11630</name>
</gene>
<dbReference type="SMART" id="SM00849">
    <property type="entry name" value="Lactamase_B"/>
    <property type="match status" value="1"/>
</dbReference>
<dbReference type="Gene3D" id="3.60.15.10">
    <property type="entry name" value="Ribonuclease Z/Hydroxyacylglutathione hydrolase-like"/>
    <property type="match status" value="1"/>
</dbReference>
<dbReference type="RefSeq" id="WP_336927289.1">
    <property type="nucleotide sequence ID" value="NZ_JBANRO010000012.1"/>
</dbReference>
<organism evidence="3 4">
    <name type="scientific">Alteraurantiacibacter palmitatis</name>
    <dbReference type="NCBI Taxonomy" id="2054628"/>
    <lineage>
        <taxon>Bacteria</taxon>
        <taxon>Pseudomonadati</taxon>
        <taxon>Pseudomonadota</taxon>
        <taxon>Alphaproteobacteria</taxon>
        <taxon>Sphingomonadales</taxon>
        <taxon>Erythrobacteraceae</taxon>
        <taxon>Alteraurantiacibacter</taxon>
    </lineage>
</organism>
<evidence type="ECO:0000256" key="1">
    <source>
        <dbReference type="SAM" id="SignalP"/>
    </source>
</evidence>
<evidence type="ECO:0000313" key="4">
    <source>
        <dbReference type="Proteomes" id="UP001595456"/>
    </source>
</evidence>
<sequence length="514" mass="56895">MTMRRIIAAACLMLCAAFGPAHPALAQEDARAMLTRAAEAMGGLERLQGLHNVVYTGFGQRAYFQGGGNITGDALAPTKWQALADVQRTFDLSDDMLPGGRALYQERWGQEFPFAGLFGMDFPRRETLQTRDQVLDHPLSALLAALHRGTTLGEVTEEDGLLVVRFTLSMTRTPAWIGIDPVTNLPRFTRWVAPHTNLGDLTTTAWFSGYLPFAGVQLPMGLMQVLDWRDQVNLMFQIDSYRVNVPAEQLPRFPLPMAGRPAPAPRAEVTRLAPGVWDVRVNGAGGAVVEFANRLVMFEAYGGEAQTLLRIDAANRLVPGKQVEAVIVSHHHFDHTGGLRAALSRGLEVISHRGNEGIIREMAERPAVHFPDALSRHPHPLRFIPVDDQMVLEDATRRLELYRVIEHSHMPNAVFGYLPAERILLEGDLADEAWQLHWWGSAYAANIRHYGIAPETNVPVHGAGPIPMTQVFANTRRQIEAAGEYCRTAEARGRFVMGCPVQYNVDGATTLEPR</sequence>